<gene>
    <name evidence="2" type="ORF">DILT_LOCUS16103</name>
</gene>
<feature type="compositionally biased region" description="Basic residues" evidence="1">
    <location>
        <begin position="116"/>
        <end position="127"/>
    </location>
</feature>
<evidence type="ECO:0000313" key="2">
    <source>
        <dbReference type="EMBL" id="VDN32907.1"/>
    </source>
</evidence>
<evidence type="ECO:0000256" key="1">
    <source>
        <dbReference type="SAM" id="MobiDB-lite"/>
    </source>
</evidence>
<accession>A0A3P7NEB1</accession>
<reference evidence="2 3" key="1">
    <citation type="submission" date="2018-11" db="EMBL/GenBank/DDBJ databases">
        <authorList>
            <consortium name="Pathogen Informatics"/>
        </authorList>
    </citation>
    <scope>NUCLEOTIDE SEQUENCE [LARGE SCALE GENOMIC DNA]</scope>
</reference>
<feature type="region of interest" description="Disordered" evidence="1">
    <location>
        <begin position="104"/>
        <end position="127"/>
    </location>
</feature>
<keyword evidence="3" id="KW-1185">Reference proteome</keyword>
<evidence type="ECO:0000313" key="3">
    <source>
        <dbReference type="Proteomes" id="UP000281553"/>
    </source>
</evidence>
<proteinExistence type="predicted"/>
<name>A0A3P7NEB1_DIBLA</name>
<dbReference type="AlphaFoldDB" id="A0A3P7NEB1"/>
<dbReference type="EMBL" id="UYRU01082889">
    <property type="protein sequence ID" value="VDN32907.1"/>
    <property type="molecule type" value="Genomic_DNA"/>
</dbReference>
<dbReference type="OrthoDB" id="10328588at2759"/>
<protein>
    <submittedName>
        <fullName evidence="2">Uncharacterized protein</fullName>
    </submittedName>
</protein>
<organism evidence="2 3">
    <name type="scientific">Dibothriocephalus latus</name>
    <name type="common">Fish tapeworm</name>
    <name type="synonym">Diphyllobothrium latum</name>
    <dbReference type="NCBI Taxonomy" id="60516"/>
    <lineage>
        <taxon>Eukaryota</taxon>
        <taxon>Metazoa</taxon>
        <taxon>Spiralia</taxon>
        <taxon>Lophotrochozoa</taxon>
        <taxon>Platyhelminthes</taxon>
        <taxon>Cestoda</taxon>
        <taxon>Eucestoda</taxon>
        <taxon>Diphyllobothriidea</taxon>
        <taxon>Diphyllobothriidae</taxon>
        <taxon>Dibothriocephalus</taxon>
    </lineage>
</organism>
<sequence length="127" mass="14269">MLFCSRIFQPLFRIFRFFFFSQYINGLSEKINVKTTLIRAAGFYQQLLEVNDQLPDDVRVTLGFIPPPPTDNVGQDAGTVDLEVRPTSSSNSDVDAMVMHDPFAPGAAQPTTFIPTHKRIPPARRTP</sequence>
<dbReference type="Proteomes" id="UP000281553">
    <property type="component" value="Unassembled WGS sequence"/>
</dbReference>